<dbReference type="Proteomes" id="UP001200313">
    <property type="component" value="Unassembled WGS sequence"/>
</dbReference>
<keyword evidence="2" id="KW-0732">Signal</keyword>
<name>A0ABS9MDJ3_9FIRM</name>
<dbReference type="RefSeq" id="WP_238075110.1">
    <property type="nucleotide sequence ID" value="NZ_JAKNJB010000048.1"/>
</dbReference>
<evidence type="ECO:0000313" key="4">
    <source>
        <dbReference type="Proteomes" id="UP001200313"/>
    </source>
</evidence>
<keyword evidence="1" id="KW-0175">Coiled coil</keyword>
<evidence type="ECO:0000256" key="2">
    <source>
        <dbReference type="SAM" id="SignalP"/>
    </source>
</evidence>
<reference evidence="3 4" key="1">
    <citation type="submission" date="2022-01" db="EMBL/GenBank/DDBJ databases">
        <title>Collection of gut derived symbiotic bacterial strains cultured from healthy donors.</title>
        <authorList>
            <person name="Lin H."/>
            <person name="Kohout C."/>
            <person name="Waligurski E."/>
            <person name="Pamer E.G."/>
        </authorList>
    </citation>
    <scope>NUCLEOTIDE SEQUENCE [LARGE SCALE GENOMIC DNA]</scope>
    <source>
        <strain evidence="3 4">DFI.3.7</strain>
    </source>
</reference>
<organism evidence="3 4">
    <name type="scientific">Intestinimonas massiliensis</name>
    <name type="common">ex Afouda et al. 2020</name>
    <dbReference type="NCBI Taxonomy" id="1673721"/>
    <lineage>
        <taxon>Bacteria</taxon>
        <taxon>Bacillati</taxon>
        <taxon>Bacillota</taxon>
        <taxon>Clostridia</taxon>
        <taxon>Eubacteriales</taxon>
        <taxon>Intestinimonas</taxon>
    </lineage>
</organism>
<gene>
    <name evidence="3" type="ORF">L0P79_17775</name>
</gene>
<dbReference type="PROSITE" id="PS51257">
    <property type="entry name" value="PROKAR_LIPOPROTEIN"/>
    <property type="match status" value="1"/>
</dbReference>
<dbReference type="EMBL" id="JAKNJB010000048">
    <property type="protein sequence ID" value="MCG4528890.1"/>
    <property type="molecule type" value="Genomic_DNA"/>
</dbReference>
<proteinExistence type="predicted"/>
<sequence>METIKSKYFPRAVAVALALALLTAGCAGPETVPDAEMSPSQIAAQEAERAQAEKERLSMQKAAAEELEGYRWPRESVWKTIMGEEMEFILYHGNGWTIHVPAAWEETNAGTWDAPSHCASFSVSKQFLGVNNPKWYRAQQGAWKYETNYEPPFDYYYDDDGGYTPPTGSADYIYFFAPDGENQSYEFTLQTVVGETSEEEKCLQEAMLLSFRLDESSHVLNAEAYTSGRTEWDAAVAGLMADTQQLWFSWYHDGTYIEPDGKGDPDYVSYVMALEDYCPEAFTETFFGEKPEGAETLEGDPITLCLPEMGIWLYFYNNSPWVHIYHAGEEYWARFCHKDDPDKLIFDTVHAWLEAESMWATSPAEASESGA</sequence>
<feature type="coiled-coil region" evidence="1">
    <location>
        <begin position="40"/>
        <end position="67"/>
    </location>
</feature>
<comment type="caution">
    <text evidence="3">The sequence shown here is derived from an EMBL/GenBank/DDBJ whole genome shotgun (WGS) entry which is preliminary data.</text>
</comment>
<evidence type="ECO:0008006" key="5">
    <source>
        <dbReference type="Google" id="ProtNLM"/>
    </source>
</evidence>
<evidence type="ECO:0000256" key="1">
    <source>
        <dbReference type="SAM" id="Coils"/>
    </source>
</evidence>
<feature type="chain" id="PRO_5046033946" description="DUF3298 domain-containing protein" evidence="2">
    <location>
        <begin position="28"/>
        <end position="371"/>
    </location>
</feature>
<protein>
    <recommendedName>
        <fullName evidence="5">DUF3298 domain-containing protein</fullName>
    </recommendedName>
</protein>
<accession>A0ABS9MDJ3</accession>
<feature type="signal peptide" evidence="2">
    <location>
        <begin position="1"/>
        <end position="27"/>
    </location>
</feature>
<evidence type="ECO:0000313" key="3">
    <source>
        <dbReference type="EMBL" id="MCG4528890.1"/>
    </source>
</evidence>
<keyword evidence="4" id="KW-1185">Reference proteome</keyword>